<dbReference type="OrthoDB" id="10253744at2759"/>
<dbReference type="SUPFAM" id="SSF52833">
    <property type="entry name" value="Thioredoxin-like"/>
    <property type="match status" value="1"/>
</dbReference>
<organism evidence="2 3">
    <name type="scientific">Hebeloma cylindrosporum</name>
    <dbReference type="NCBI Taxonomy" id="76867"/>
    <lineage>
        <taxon>Eukaryota</taxon>
        <taxon>Fungi</taxon>
        <taxon>Dikarya</taxon>
        <taxon>Basidiomycota</taxon>
        <taxon>Agaricomycotina</taxon>
        <taxon>Agaricomycetes</taxon>
        <taxon>Agaricomycetidae</taxon>
        <taxon>Agaricales</taxon>
        <taxon>Agaricineae</taxon>
        <taxon>Hymenogastraceae</taxon>
        <taxon>Hebeloma</taxon>
    </lineage>
</organism>
<dbReference type="InterPro" id="IPR036249">
    <property type="entry name" value="Thioredoxin-like_sf"/>
</dbReference>
<dbReference type="CDD" id="cd03062">
    <property type="entry name" value="TRX_Fd_Sucrase"/>
    <property type="match status" value="1"/>
</dbReference>
<evidence type="ECO:0000256" key="1">
    <source>
        <dbReference type="SAM" id="MobiDB-lite"/>
    </source>
</evidence>
<evidence type="ECO:0000313" key="3">
    <source>
        <dbReference type="Proteomes" id="UP000053424"/>
    </source>
</evidence>
<dbReference type="STRING" id="686832.A0A0C3CP13"/>
<dbReference type="AlphaFoldDB" id="A0A0C3CP13"/>
<dbReference type="PANTHER" id="PTHR31902:SF14">
    <property type="entry name" value="ACTIN PATCHES DISTAL PROTEIN 1"/>
    <property type="match status" value="1"/>
</dbReference>
<evidence type="ECO:0000313" key="2">
    <source>
        <dbReference type="EMBL" id="KIM45829.1"/>
    </source>
</evidence>
<dbReference type="InterPro" id="IPR009737">
    <property type="entry name" value="Aim32/Apd1-like"/>
</dbReference>
<reference evidence="3" key="2">
    <citation type="submission" date="2015-01" db="EMBL/GenBank/DDBJ databases">
        <title>Evolutionary Origins and Diversification of the Mycorrhizal Mutualists.</title>
        <authorList>
            <consortium name="DOE Joint Genome Institute"/>
            <consortium name="Mycorrhizal Genomics Consortium"/>
            <person name="Kohler A."/>
            <person name="Kuo A."/>
            <person name="Nagy L.G."/>
            <person name="Floudas D."/>
            <person name="Copeland A."/>
            <person name="Barry K.W."/>
            <person name="Cichocki N."/>
            <person name="Veneault-Fourrey C."/>
            <person name="LaButti K."/>
            <person name="Lindquist E.A."/>
            <person name="Lipzen A."/>
            <person name="Lundell T."/>
            <person name="Morin E."/>
            <person name="Murat C."/>
            <person name="Riley R."/>
            <person name="Ohm R."/>
            <person name="Sun H."/>
            <person name="Tunlid A."/>
            <person name="Henrissat B."/>
            <person name="Grigoriev I.V."/>
            <person name="Hibbett D.S."/>
            <person name="Martin F."/>
        </authorList>
    </citation>
    <scope>NUCLEOTIDE SEQUENCE [LARGE SCALE GENOMIC DNA]</scope>
    <source>
        <strain evidence="3">h7</strain>
    </source>
</reference>
<dbReference type="Proteomes" id="UP000053424">
    <property type="component" value="Unassembled WGS sequence"/>
</dbReference>
<dbReference type="EMBL" id="KN831771">
    <property type="protein sequence ID" value="KIM45829.1"/>
    <property type="molecule type" value="Genomic_DNA"/>
</dbReference>
<gene>
    <name evidence="2" type="ORF">M413DRAFT_440875</name>
</gene>
<accession>A0A0C3CP13</accession>
<feature type="region of interest" description="Disordered" evidence="1">
    <location>
        <begin position="97"/>
        <end position="133"/>
    </location>
</feature>
<feature type="compositionally biased region" description="Pro residues" evidence="1">
    <location>
        <begin position="109"/>
        <end position="125"/>
    </location>
</feature>
<evidence type="ECO:0008006" key="4">
    <source>
        <dbReference type="Google" id="ProtNLM"/>
    </source>
</evidence>
<name>A0A0C3CP13_HEBCY</name>
<dbReference type="PANTHER" id="PTHR31902">
    <property type="entry name" value="ACTIN PATCHES DISTAL PROTEIN 1"/>
    <property type="match status" value="1"/>
</dbReference>
<reference evidence="2 3" key="1">
    <citation type="submission" date="2014-04" db="EMBL/GenBank/DDBJ databases">
        <authorList>
            <consortium name="DOE Joint Genome Institute"/>
            <person name="Kuo A."/>
            <person name="Gay G."/>
            <person name="Dore J."/>
            <person name="Kohler A."/>
            <person name="Nagy L.G."/>
            <person name="Floudas D."/>
            <person name="Copeland A."/>
            <person name="Barry K.W."/>
            <person name="Cichocki N."/>
            <person name="Veneault-Fourrey C."/>
            <person name="LaButti K."/>
            <person name="Lindquist E.A."/>
            <person name="Lipzen A."/>
            <person name="Lundell T."/>
            <person name="Morin E."/>
            <person name="Murat C."/>
            <person name="Sun H."/>
            <person name="Tunlid A."/>
            <person name="Henrissat B."/>
            <person name="Grigoriev I.V."/>
            <person name="Hibbett D.S."/>
            <person name="Martin F."/>
            <person name="Nordberg H.P."/>
            <person name="Cantor M.N."/>
            <person name="Hua S.X."/>
        </authorList>
    </citation>
    <scope>NUCLEOTIDE SEQUENCE [LARGE SCALE GENOMIC DNA]</scope>
    <source>
        <strain evidence="3">h7</strain>
    </source>
</reference>
<keyword evidence="3" id="KW-1185">Reference proteome</keyword>
<dbReference type="HOGENOM" id="CLU_048934_1_0_1"/>
<protein>
    <recommendedName>
        <fullName evidence="4">Sucraseferredoxin-like protein</fullName>
    </recommendedName>
</protein>
<sequence length="368" mass="40214">MFGFKALQSIFSPQEDPLCRTLRASAVPVSTADCRACADPCDLGHEAYPRRFDVDMDTNMLGTVKPYHRQIVISTGKSDWEREITDDGNSLAAALHEVTTSDSQTTSTPPTPAPTPTGTPKPASPLPGKGVRPAVTGLFQTSDSKRTSVLNGSHKTLSCEDDHESVLVFPDFQVVTEVRRSVQGAHELWESAVDPEIGRDGSYLEKSILKTWILPYSCVILLCSHRKRDNRCGIAAPKLEHAFIKSLESHGWDADTQLEHPSLTMGPPLEDLNVTSEEKQQNISAQLKQSSEAKRALIVKVSHVGGHKYAGNCILYTPSGSGIWYGRVTPHDVDSIVTNTIINGLILPPLLRGGLNLSRPNCQTLNDW</sequence>
<dbReference type="Pfam" id="PF06999">
    <property type="entry name" value="Suc_Fer-like"/>
    <property type="match status" value="1"/>
</dbReference>
<proteinExistence type="predicted"/>
<dbReference type="Gene3D" id="3.40.30.10">
    <property type="entry name" value="Glutaredoxin"/>
    <property type="match status" value="1"/>
</dbReference>